<feature type="compositionally biased region" description="Polar residues" evidence="1">
    <location>
        <begin position="554"/>
        <end position="564"/>
    </location>
</feature>
<evidence type="ECO:0000313" key="4">
    <source>
        <dbReference type="EMBL" id="MDE1656809.1"/>
    </source>
</evidence>
<evidence type="ECO:0000256" key="1">
    <source>
        <dbReference type="SAM" id="MobiDB-lite"/>
    </source>
</evidence>
<proteinExistence type="predicted"/>
<feature type="domain" description="DUF112" evidence="3">
    <location>
        <begin position="18"/>
        <end position="435"/>
    </location>
</feature>
<feature type="transmembrane region" description="Helical" evidence="2">
    <location>
        <begin position="407"/>
        <end position="423"/>
    </location>
</feature>
<feature type="transmembrane region" description="Helical" evidence="2">
    <location>
        <begin position="171"/>
        <end position="192"/>
    </location>
</feature>
<feature type="transmembrane region" description="Helical" evidence="2">
    <location>
        <begin position="430"/>
        <end position="448"/>
    </location>
</feature>
<keyword evidence="5" id="KW-1185">Reference proteome</keyword>
<feature type="transmembrane region" description="Helical" evidence="2">
    <location>
        <begin position="73"/>
        <end position="96"/>
    </location>
</feature>
<feature type="transmembrane region" description="Helical" evidence="2">
    <location>
        <begin position="460"/>
        <end position="484"/>
    </location>
</feature>
<feature type="region of interest" description="Disordered" evidence="1">
    <location>
        <begin position="515"/>
        <end position="564"/>
    </location>
</feature>
<reference evidence="4 5" key="1">
    <citation type="submission" date="2023-02" db="EMBL/GenBank/DDBJ databases">
        <title>Defining the Infant Male Urobiome and Moving Towards Mechanisms in Urobiome Research.</title>
        <authorList>
            <person name="Reasoner S."/>
            <person name="Flores V."/>
            <person name="Van Horn G."/>
            <person name="Morales G."/>
            <person name="Peard L."/>
            <person name="Abelson B."/>
            <person name="Manuel C."/>
            <person name="Lee J."/>
            <person name="Baker B."/>
            <person name="Williams T."/>
            <person name="Schmitz J."/>
            <person name="Clayton D."/>
            <person name="Hadjifrangiskou M."/>
        </authorList>
    </citation>
    <scope>NUCLEOTIDE SEQUENCE [LARGE SCALE GENOMIC DNA]</scope>
    <source>
        <strain evidence="4 5">AS1053</strain>
    </source>
</reference>
<keyword evidence="2" id="KW-0472">Membrane</keyword>
<evidence type="ECO:0000313" key="5">
    <source>
        <dbReference type="Proteomes" id="UP001219297"/>
    </source>
</evidence>
<protein>
    <submittedName>
        <fullName evidence="4">Tripartite tricarboxylate transporter permease</fullName>
    </submittedName>
</protein>
<dbReference type="RefSeq" id="WP_274735214.1">
    <property type="nucleotide sequence ID" value="NZ_CAMXYX010000007.1"/>
</dbReference>
<gene>
    <name evidence="4" type="ORF">PWJ81_06970</name>
</gene>
<feature type="transmembrane region" description="Helical" evidence="2">
    <location>
        <begin position="108"/>
        <end position="134"/>
    </location>
</feature>
<dbReference type="EMBL" id="JARBHI010000016">
    <property type="protein sequence ID" value="MDE1656809.1"/>
    <property type="molecule type" value="Genomic_DNA"/>
</dbReference>
<dbReference type="PANTHER" id="PTHR35342:SF5">
    <property type="entry name" value="TRICARBOXYLIC TRANSPORT PROTEIN"/>
    <property type="match status" value="1"/>
</dbReference>
<feature type="transmembrane region" description="Helical" evidence="2">
    <location>
        <begin position="316"/>
        <end position="338"/>
    </location>
</feature>
<dbReference type="Proteomes" id="UP001219297">
    <property type="component" value="Unassembled WGS sequence"/>
</dbReference>
<keyword evidence="2" id="KW-0812">Transmembrane</keyword>
<organism evidence="4 5">
    <name type="scientific">Actinotignum sanguinis</name>
    <dbReference type="NCBI Taxonomy" id="1445614"/>
    <lineage>
        <taxon>Bacteria</taxon>
        <taxon>Bacillati</taxon>
        <taxon>Actinomycetota</taxon>
        <taxon>Actinomycetes</taxon>
        <taxon>Actinomycetales</taxon>
        <taxon>Actinomycetaceae</taxon>
        <taxon>Actinotignum</taxon>
    </lineage>
</organism>
<evidence type="ECO:0000256" key="2">
    <source>
        <dbReference type="SAM" id="Phobius"/>
    </source>
</evidence>
<feature type="transmembrane region" description="Helical" evidence="2">
    <location>
        <begin position="44"/>
        <end position="67"/>
    </location>
</feature>
<name>A0ABT5V7P9_9ACTO</name>
<sequence>MIENLLLGFQTSLTPDNLLWCFIGVLLGTVIGMLPGLGATTGVAILLPLTLTMEPVTALIMLAGIYYGCQYGGTIAAVLIATPGDASAVATVIDGYSLARKGKAGKALAIAAIGSFFAAIVSLILLCLVAAPIAQFALRFGPAEMLAIMIMGLLTIISFSGDNLAKGLMMAGIGLVLSTVGMSSAFAASRFTFGSVSLLGGIDFVVVMIGVFAIGEVVSQIGAGTAKPIRARMRDMVIKPSDIKQAFPAITRGTGLGFVLGCLPGAGSTLASLVAYGAEKQVSKNSRNFGKGAIEGVAASESANNAAANANFVPTLALGVPGGTTTAVLLGAFVMYGIQPGPLLFENQPTLVWGLLTSFFIGNVILLVLNLPMAPVFAQVLRLPYSYLYPLIIFFSMFGAFAVENGVFALTVLFVAGLAGFFIKKYNYPTAPLILGMVLGPMVERYLVQTSAFSQGDLTIVFRQPLALTILGITLAIMVVPGLLKRFSRKSSRKSAAAEVPAEATSAIEPVPSVDAAQPAAVGECTGSAARGTRALDTTTTPPPGLALGGDIPQSGSTTINSKE</sequence>
<evidence type="ECO:0000259" key="3">
    <source>
        <dbReference type="Pfam" id="PF01970"/>
    </source>
</evidence>
<dbReference type="InterPro" id="IPR002823">
    <property type="entry name" value="DUF112_TM"/>
</dbReference>
<dbReference type="PANTHER" id="PTHR35342">
    <property type="entry name" value="TRICARBOXYLIC TRANSPORT PROTEIN"/>
    <property type="match status" value="1"/>
</dbReference>
<dbReference type="Pfam" id="PF01970">
    <property type="entry name" value="TctA"/>
    <property type="match status" value="1"/>
</dbReference>
<keyword evidence="2" id="KW-1133">Transmembrane helix</keyword>
<feature type="transmembrane region" description="Helical" evidence="2">
    <location>
        <begin position="204"/>
        <end position="226"/>
    </location>
</feature>
<accession>A0ABT5V7P9</accession>
<feature type="transmembrane region" description="Helical" evidence="2">
    <location>
        <begin position="17"/>
        <end position="37"/>
    </location>
</feature>
<feature type="transmembrane region" description="Helical" evidence="2">
    <location>
        <begin position="140"/>
        <end position="159"/>
    </location>
</feature>
<comment type="caution">
    <text evidence="4">The sequence shown here is derived from an EMBL/GenBank/DDBJ whole genome shotgun (WGS) entry which is preliminary data.</text>
</comment>
<feature type="transmembrane region" description="Helical" evidence="2">
    <location>
        <begin position="350"/>
        <end position="371"/>
    </location>
</feature>
<dbReference type="GeneID" id="83608711"/>
<feature type="transmembrane region" description="Helical" evidence="2">
    <location>
        <begin position="383"/>
        <end position="401"/>
    </location>
</feature>